<dbReference type="InterPro" id="IPR050374">
    <property type="entry name" value="RRT5_SRSF_SR"/>
</dbReference>
<dbReference type="Gene3D" id="3.30.70.330">
    <property type="match status" value="3"/>
</dbReference>
<dbReference type="SUPFAM" id="SSF54928">
    <property type="entry name" value="RNA-binding domain, RBD"/>
    <property type="match status" value="3"/>
</dbReference>
<evidence type="ECO:0000256" key="1">
    <source>
        <dbReference type="ARBA" id="ARBA00022884"/>
    </source>
</evidence>
<feature type="domain" description="RRM" evidence="3">
    <location>
        <begin position="207"/>
        <end position="288"/>
    </location>
</feature>
<dbReference type="PROSITE" id="PS50102">
    <property type="entry name" value="RRM"/>
    <property type="match status" value="2"/>
</dbReference>
<dbReference type="EMBL" id="CAKOAT010419598">
    <property type="protein sequence ID" value="CAH8369537.1"/>
    <property type="molecule type" value="Genomic_DNA"/>
</dbReference>
<dbReference type="SMART" id="SM00360">
    <property type="entry name" value="RRM"/>
    <property type="match status" value="3"/>
</dbReference>
<dbReference type="Pfam" id="PF00076">
    <property type="entry name" value="RRM_1"/>
    <property type="match status" value="3"/>
</dbReference>
<keyword evidence="1 2" id="KW-0694">RNA-binding</keyword>
<evidence type="ECO:0000256" key="2">
    <source>
        <dbReference type="PROSITE-ProRule" id="PRU00176"/>
    </source>
</evidence>
<feature type="domain" description="RRM" evidence="3">
    <location>
        <begin position="98"/>
        <end position="170"/>
    </location>
</feature>
<gene>
    <name evidence="4" type="ORF">ERUC_LOCUS31173</name>
</gene>
<reference evidence="4 5" key="1">
    <citation type="submission" date="2022-03" db="EMBL/GenBank/DDBJ databases">
        <authorList>
            <person name="Macdonald S."/>
            <person name="Ahmed S."/>
            <person name="Newling K."/>
        </authorList>
    </citation>
    <scope>NUCLEOTIDE SEQUENCE [LARGE SCALE GENOMIC DNA]</scope>
</reference>
<protein>
    <recommendedName>
        <fullName evidence="3">RRM domain-containing protein</fullName>
    </recommendedName>
</protein>
<dbReference type="FunFam" id="3.30.70.330:FF:000442">
    <property type="entry name" value="Multiple RNA-binding domain-containing protein 1"/>
    <property type="match status" value="1"/>
</dbReference>
<dbReference type="CDD" id="cd12317">
    <property type="entry name" value="RRM4_RBM19_RRM3_MRD1"/>
    <property type="match status" value="1"/>
</dbReference>
<dbReference type="GO" id="GO:0003723">
    <property type="term" value="F:RNA binding"/>
    <property type="evidence" value="ECO:0007669"/>
    <property type="project" value="UniProtKB-UniRule"/>
</dbReference>
<evidence type="ECO:0000259" key="3">
    <source>
        <dbReference type="PROSITE" id="PS50102"/>
    </source>
</evidence>
<evidence type="ECO:0000313" key="4">
    <source>
        <dbReference type="EMBL" id="CAH8369537.1"/>
    </source>
</evidence>
<accession>A0ABC8L339</accession>
<dbReference type="Proteomes" id="UP001642260">
    <property type="component" value="Unassembled WGS sequence"/>
</dbReference>
<comment type="caution">
    <text evidence="4">The sequence shown here is derived from an EMBL/GenBank/DDBJ whole genome shotgun (WGS) entry which is preliminary data.</text>
</comment>
<organism evidence="4 5">
    <name type="scientific">Eruca vesicaria subsp. sativa</name>
    <name type="common">Garden rocket</name>
    <name type="synonym">Eruca sativa</name>
    <dbReference type="NCBI Taxonomy" id="29727"/>
    <lineage>
        <taxon>Eukaryota</taxon>
        <taxon>Viridiplantae</taxon>
        <taxon>Streptophyta</taxon>
        <taxon>Embryophyta</taxon>
        <taxon>Tracheophyta</taxon>
        <taxon>Spermatophyta</taxon>
        <taxon>Magnoliopsida</taxon>
        <taxon>eudicotyledons</taxon>
        <taxon>Gunneridae</taxon>
        <taxon>Pentapetalae</taxon>
        <taxon>rosids</taxon>
        <taxon>malvids</taxon>
        <taxon>Brassicales</taxon>
        <taxon>Brassicaceae</taxon>
        <taxon>Brassiceae</taxon>
        <taxon>Eruca</taxon>
    </lineage>
</organism>
<name>A0ABC8L339_ERUVS</name>
<dbReference type="InterPro" id="IPR012677">
    <property type="entry name" value="Nucleotide-bd_a/b_plait_sf"/>
</dbReference>
<evidence type="ECO:0000313" key="5">
    <source>
        <dbReference type="Proteomes" id="UP001642260"/>
    </source>
</evidence>
<sequence>MTLVITQKNSSKRERNKERRLKPAEIEKLGIVYSCDPILKHSQDVLCESEDPAVRLALGETKVIVETKEAFAKAGVNVTSLEEFAIGKGDGKKNRSNHILLVKNLPFASTEKELAQMFGKFGSLDKIILPPTKTMALVVFLEPAEARAAMKNMAYKCFKYVPLFLEWAPGDILEPKALVDNNEKKIHVVTRAHSRKDYRHKLIVNSSVLYVKNLSFKTTEEGFKMQLTEMVKHGKILRVKKTCKKGKCLSTGYGFVEFDSMETATSVYRDLQETVLDGHALKFRFSKSKQSDTVGNGSEKDKNSKKLHVKNVAFEATKKELRQLFSQFGQIKLSIQRGITDMLVLLLLNLKQSKQLLNAKKAFSGIHLYGRPLLFEGAKDDNSMKAIRDRSAAKYMDQEYDNPRKLRRCSPGCCFKEE</sequence>
<dbReference type="InterPro" id="IPR000504">
    <property type="entry name" value="RRM_dom"/>
</dbReference>
<dbReference type="AlphaFoldDB" id="A0ABC8L339"/>
<dbReference type="PANTHER" id="PTHR23003:SF3">
    <property type="entry name" value="FI21236P1-RELATED"/>
    <property type="match status" value="1"/>
</dbReference>
<dbReference type="InterPro" id="IPR035979">
    <property type="entry name" value="RBD_domain_sf"/>
</dbReference>
<proteinExistence type="predicted"/>
<keyword evidence="5" id="KW-1185">Reference proteome</keyword>
<dbReference type="PANTHER" id="PTHR23003">
    <property type="entry name" value="RNA RECOGNITION MOTIF RRM DOMAIN CONTAINING PROTEIN"/>
    <property type="match status" value="1"/>
</dbReference>